<evidence type="ECO:0000313" key="2">
    <source>
        <dbReference type="EMBL" id="KAG5639760.1"/>
    </source>
</evidence>
<reference evidence="2" key="1">
    <citation type="submission" date="2021-02" db="EMBL/GenBank/DDBJ databases">
        <authorList>
            <person name="Nieuwenhuis M."/>
            <person name="Van De Peppel L.J.J."/>
        </authorList>
    </citation>
    <scope>NUCLEOTIDE SEQUENCE</scope>
    <source>
        <strain evidence="2">D49</strain>
    </source>
</reference>
<feature type="compositionally biased region" description="Basic and acidic residues" evidence="1">
    <location>
        <begin position="1"/>
        <end position="11"/>
    </location>
</feature>
<evidence type="ECO:0000256" key="1">
    <source>
        <dbReference type="SAM" id="MobiDB-lite"/>
    </source>
</evidence>
<comment type="caution">
    <text evidence="2">The sequence shown here is derived from an EMBL/GenBank/DDBJ whole genome shotgun (WGS) entry which is preliminary data.</text>
</comment>
<keyword evidence="3" id="KW-1185">Reference proteome</keyword>
<dbReference type="Pfam" id="PF10346">
    <property type="entry name" value="Con-6"/>
    <property type="match status" value="1"/>
</dbReference>
<gene>
    <name evidence="2" type="ORF">H0H81_000040</name>
</gene>
<accession>A0A9P7G2N3</accession>
<evidence type="ECO:0000313" key="3">
    <source>
        <dbReference type="Proteomes" id="UP000717328"/>
    </source>
</evidence>
<dbReference type="OrthoDB" id="5419162at2759"/>
<dbReference type="AlphaFoldDB" id="A0A9P7G2N3"/>
<dbReference type="EMBL" id="JABCKI010005714">
    <property type="protein sequence ID" value="KAG5639760.1"/>
    <property type="molecule type" value="Genomic_DNA"/>
</dbReference>
<name>A0A9P7G2N3_9AGAR</name>
<feature type="compositionally biased region" description="Basic and acidic residues" evidence="1">
    <location>
        <begin position="28"/>
        <end position="43"/>
    </location>
</feature>
<protein>
    <recommendedName>
        <fullName evidence="4">Conidiation-specific protein 6</fullName>
    </recommendedName>
</protein>
<reference evidence="2" key="2">
    <citation type="submission" date="2021-10" db="EMBL/GenBank/DDBJ databases">
        <title>Phylogenomics reveals ancestral predisposition of the termite-cultivated fungus Termitomyces towards a domesticated lifestyle.</title>
        <authorList>
            <person name="Auxier B."/>
            <person name="Grum-Grzhimaylo A."/>
            <person name="Cardenas M.E."/>
            <person name="Lodge J.D."/>
            <person name="Laessoe T."/>
            <person name="Pedersen O."/>
            <person name="Smith M.E."/>
            <person name="Kuyper T.W."/>
            <person name="Franco-Molano E.A."/>
            <person name="Baroni T.J."/>
            <person name="Aanen D.K."/>
        </authorList>
    </citation>
    <scope>NUCLEOTIDE SEQUENCE</scope>
    <source>
        <strain evidence="2">D49</strain>
    </source>
</reference>
<organism evidence="2 3">
    <name type="scientific">Sphagnurus paluster</name>
    <dbReference type="NCBI Taxonomy" id="117069"/>
    <lineage>
        <taxon>Eukaryota</taxon>
        <taxon>Fungi</taxon>
        <taxon>Dikarya</taxon>
        <taxon>Basidiomycota</taxon>
        <taxon>Agaricomycotina</taxon>
        <taxon>Agaricomycetes</taxon>
        <taxon>Agaricomycetidae</taxon>
        <taxon>Agaricales</taxon>
        <taxon>Tricholomatineae</taxon>
        <taxon>Lyophyllaceae</taxon>
        <taxon>Sphagnurus</taxon>
    </lineage>
</organism>
<sequence length="88" mass="9617">MAPSEHTKNPERVAAGLKASIKNPNVSEEAKVHASERLQELSSEKPQQQQAKASHHRAEPEHGVNIESSRVLGECFSFSLETISQTGI</sequence>
<dbReference type="InterPro" id="IPR018824">
    <property type="entry name" value="Conidiation-specific_6"/>
</dbReference>
<dbReference type="Proteomes" id="UP000717328">
    <property type="component" value="Unassembled WGS sequence"/>
</dbReference>
<feature type="region of interest" description="Disordered" evidence="1">
    <location>
        <begin position="1"/>
        <end position="66"/>
    </location>
</feature>
<proteinExistence type="predicted"/>
<evidence type="ECO:0008006" key="4">
    <source>
        <dbReference type="Google" id="ProtNLM"/>
    </source>
</evidence>